<dbReference type="Gene3D" id="1.10.10.60">
    <property type="entry name" value="Homeodomain-like"/>
    <property type="match status" value="1"/>
</dbReference>
<feature type="domain" description="HTH araC/xylS-type" evidence="4">
    <location>
        <begin position="185"/>
        <end position="283"/>
    </location>
</feature>
<proteinExistence type="predicted"/>
<accession>A0A1T4LN86</accession>
<dbReference type="InterPro" id="IPR020449">
    <property type="entry name" value="Tscrpt_reg_AraC-type_HTH"/>
</dbReference>
<keyword evidence="6" id="KW-1185">Reference proteome</keyword>
<evidence type="ECO:0000256" key="3">
    <source>
        <dbReference type="ARBA" id="ARBA00023163"/>
    </source>
</evidence>
<evidence type="ECO:0000256" key="2">
    <source>
        <dbReference type="ARBA" id="ARBA00023125"/>
    </source>
</evidence>
<evidence type="ECO:0000313" key="5">
    <source>
        <dbReference type="EMBL" id="SJZ56153.1"/>
    </source>
</evidence>
<dbReference type="SUPFAM" id="SSF46689">
    <property type="entry name" value="Homeodomain-like"/>
    <property type="match status" value="2"/>
</dbReference>
<keyword evidence="2 5" id="KW-0238">DNA-binding</keyword>
<dbReference type="PRINTS" id="PR00032">
    <property type="entry name" value="HTHARAC"/>
</dbReference>
<dbReference type="InterPro" id="IPR037923">
    <property type="entry name" value="HTH-like"/>
</dbReference>
<dbReference type="InterPro" id="IPR009057">
    <property type="entry name" value="Homeodomain-like_sf"/>
</dbReference>
<evidence type="ECO:0000259" key="4">
    <source>
        <dbReference type="PROSITE" id="PS01124"/>
    </source>
</evidence>
<dbReference type="Pfam" id="PF12833">
    <property type="entry name" value="HTH_18"/>
    <property type="match status" value="1"/>
</dbReference>
<dbReference type="InterPro" id="IPR054015">
    <property type="entry name" value="ExsA-like_N"/>
</dbReference>
<dbReference type="Pfam" id="PF22200">
    <property type="entry name" value="ExsA_N"/>
    <property type="match status" value="1"/>
</dbReference>
<dbReference type="Proteomes" id="UP000190367">
    <property type="component" value="Unassembled WGS sequence"/>
</dbReference>
<dbReference type="RefSeq" id="WP_078667383.1">
    <property type="nucleotide sequence ID" value="NZ_FUWZ01000001.1"/>
</dbReference>
<dbReference type="STRING" id="634771.SAMN04488128_101728"/>
<dbReference type="PANTHER" id="PTHR43280:SF10">
    <property type="entry name" value="REGULATORY PROTEIN POCR"/>
    <property type="match status" value="1"/>
</dbReference>
<sequence>MLYRLPQEFGSYPGMHINRAGKSALAWFKLVEHQAKAEGFLTENTLVFIISGSKHIHLPDEEIVAAAGDLILLKRGTYFMSALLPEEDRTFQGLMLCVDDHILRSFLEEMEDIKKARTNIPMVLPCSAQLINVRNSIIDYMQRANDNTCKLLELKIQEVFLLLLSGPHRAQVLAFLHHMFDTSTENLTLTIREHLLKPLSLQEYAALCGLSLSAFKREFAKIYNAPPKKWINDERLKHADYLLRHTPKNVNEVADDCGFESTSYFIKQYKSRYGDTPKNAQRAKIAIF</sequence>
<name>A0A1T4LN86_9BACT</name>
<dbReference type="InterPro" id="IPR018060">
    <property type="entry name" value="HTH_AraC"/>
</dbReference>
<dbReference type="EMBL" id="FUWZ01000001">
    <property type="protein sequence ID" value="SJZ56153.1"/>
    <property type="molecule type" value="Genomic_DNA"/>
</dbReference>
<dbReference type="GO" id="GO:0003700">
    <property type="term" value="F:DNA-binding transcription factor activity"/>
    <property type="evidence" value="ECO:0007669"/>
    <property type="project" value="InterPro"/>
</dbReference>
<gene>
    <name evidence="5" type="ORF">SAMN04488128_101728</name>
</gene>
<evidence type="ECO:0000256" key="1">
    <source>
        <dbReference type="ARBA" id="ARBA00023015"/>
    </source>
</evidence>
<organism evidence="5 6">
    <name type="scientific">Chitinophaga eiseniae</name>
    <dbReference type="NCBI Taxonomy" id="634771"/>
    <lineage>
        <taxon>Bacteria</taxon>
        <taxon>Pseudomonadati</taxon>
        <taxon>Bacteroidota</taxon>
        <taxon>Chitinophagia</taxon>
        <taxon>Chitinophagales</taxon>
        <taxon>Chitinophagaceae</taxon>
        <taxon>Chitinophaga</taxon>
    </lineage>
</organism>
<dbReference type="OrthoDB" id="4480133at2"/>
<protein>
    <submittedName>
        <fullName evidence="5">AraC-type DNA-binding protein</fullName>
    </submittedName>
</protein>
<dbReference type="SUPFAM" id="SSF51215">
    <property type="entry name" value="Regulatory protein AraC"/>
    <property type="match status" value="1"/>
</dbReference>
<evidence type="ECO:0000313" key="6">
    <source>
        <dbReference type="Proteomes" id="UP000190367"/>
    </source>
</evidence>
<dbReference type="SMART" id="SM00342">
    <property type="entry name" value="HTH_ARAC"/>
    <property type="match status" value="1"/>
</dbReference>
<dbReference type="GO" id="GO:0043565">
    <property type="term" value="F:sequence-specific DNA binding"/>
    <property type="evidence" value="ECO:0007669"/>
    <property type="project" value="InterPro"/>
</dbReference>
<dbReference type="PROSITE" id="PS01124">
    <property type="entry name" value="HTH_ARAC_FAMILY_2"/>
    <property type="match status" value="1"/>
</dbReference>
<reference evidence="6" key="1">
    <citation type="submission" date="2017-02" db="EMBL/GenBank/DDBJ databases">
        <authorList>
            <person name="Varghese N."/>
            <person name="Submissions S."/>
        </authorList>
    </citation>
    <scope>NUCLEOTIDE SEQUENCE [LARGE SCALE GENOMIC DNA]</scope>
    <source>
        <strain evidence="6">DSM 22224</strain>
    </source>
</reference>
<dbReference type="PANTHER" id="PTHR43280">
    <property type="entry name" value="ARAC-FAMILY TRANSCRIPTIONAL REGULATOR"/>
    <property type="match status" value="1"/>
</dbReference>
<dbReference type="AlphaFoldDB" id="A0A1T4LN86"/>
<keyword evidence="1" id="KW-0805">Transcription regulation</keyword>
<keyword evidence="3" id="KW-0804">Transcription</keyword>